<dbReference type="AlphaFoldDB" id="A0A3P1B294"/>
<dbReference type="SUPFAM" id="SSF47413">
    <property type="entry name" value="lambda repressor-like DNA-binding domains"/>
    <property type="match status" value="1"/>
</dbReference>
<dbReference type="SMART" id="SM00530">
    <property type="entry name" value="HTH_XRE"/>
    <property type="match status" value="1"/>
</dbReference>
<proteinExistence type="predicted"/>
<dbReference type="RefSeq" id="WP_124899142.1">
    <property type="nucleotide sequence ID" value="NZ_RQTJ01000011.1"/>
</dbReference>
<dbReference type="InterPro" id="IPR001387">
    <property type="entry name" value="Cro/C1-type_HTH"/>
</dbReference>
<keyword evidence="3" id="KW-1185">Reference proteome</keyword>
<dbReference type="Proteomes" id="UP000268372">
    <property type="component" value="Unassembled WGS sequence"/>
</dbReference>
<evidence type="ECO:0000313" key="2">
    <source>
        <dbReference type="EMBL" id="RRA95098.1"/>
    </source>
</evidence>
<dbReference type="Gene3D" id="1.10.260.40">
    <property type="entry name" value="lambda repressor-like DNA-binding domains"/>
    <property type="match status" value="1"/>
</dbReference>
<dbReference type="EMBL" id="RQTJ01000011">
    <property type="protein sequence ID" value="RRA95098.1"/>
    <property type="molecule type" value="Genomic_DNA"/>
</dbReference>
<dbReference type="PROSITE" id="PS50943">
    <property type="entry name" value="HTH_CROC1"/>
    <property type="match status" value="1"/>
</dbReference>
<sequence>MRTIETHKEYKAVCLRIEELLKTVGNETLPDDPNFIELDLLSDLIADYEELNEPLTQPALVDVIKLRMYEKGLNQKRLSELLGVSTSRISEYLNGKSEPPLNVAREISVKLDIDPAIVLGV</sequence>
<evidence type="ECO:0000259" key="1">
    <source>
        <dbReference type="PROSITE" id="PS50943"/>
    </source>
</evidence>
<dbReference type="CDD" id="cd00093">
    <property type="entry name" value="HTH_XRE"/>
    <property type="match status" value="1"/>
</dbReference>
<name>A0A3P1B294_9FLAO</name>
<feature type="domain" description="HTH cro/C1-type" evidence="1">
    <location>
        <begin position="64"/>
        <end position="118"/>
    </location>
</feature>
<organism evidence="2 3">
    <name type="scientific">Paenimyroides viscosum</name>
    <dbReference type="NCBI Taxonomy" id="2488729"/>
    <lineage>
        <taxon>Bacteria</taxon>
        <taxon>Pseudomonadati</taxon>
        <taxon>Bacteroidota</taxon>
        <taxon>Flavobacteriia</taxon>
        <taxon>Flavobacteriales</taxon>
        <taxon>Flavobacteriaceae</taxon>
        <taxon>Paenimyroides</taxon>
    </lineage>
</organism>
<accession>A0A3P1B294</accession>
<protein>
    <submittedName>
        <fullName evidence="2">Helix-turn-helix domain-containing protein</fullName>
    </submittedName>
</protein>
<gene>
    <name evidence="2" type="ORF">EG242_06755</name>
</gene>
<reference evidence="2 3" key="1">
    <citation type="submission" date="2018-11" db="EMBL/GenBank/DDBJ databases">
        <title>Flavobacterium sp. nov., YIM 102796 draft genome.</title>
        <authorList>
            <person name="Li G."/>
            <person name="Jiang Y."/>
        </authorList>
    </citation>
    <scope>NUCLEOTIDE SEQUENCE [LARGE SCALE GENOMIC DNA]</scope>
    <source>
        <strain evidence="2 3">YIM 102796</strain>
    </source>
</reference>
<dbReference type="Pfam" id="PF01381">
    <property type="entry name" value="HTH_3"/>
    <property type="match status" value="1"/>
</dbReference>
<evidence type="ECO:0000313" key="3">
    <source>
        <dbReference type="Proteomes" id="UP000268372"/>
    </source>
</evidence>
<comment type="caution">
    <text evidence="2">The sequence shown here is derived from an EMBL/GenBank/DDBJ whole genome shotgun (WGS) entry which is preliminary data.</text>
</comment>
<dbReference type="OrthoDB" id="9796786at2"/>
<dbReference type="GO" id="GO:0003677">
    <property type="term" value="F:DNA binding"/>
    <property type="evidence" value="ECO:0007669"/>
    <property type="project" value="InterPro"/>
</dbReference>
<dbReference type="InterPro" id="IPR010982">
    <property type="entry name" value="Lambda_DNA-bd_dom_sf"/>
</dbReference>